<name>A0A0D7BBK7_9AGAR</name>
<dbReference type="STRING" id="1314674.A0A0D7BBK7"/>
<dbReference type="OrthoDB" id="636685at2759"/>
<organism evidence="2 3">
    <name type="scientific">Cylindrobasidium torrendii FP15055 ss-10</name>
    <dbReference type="NCBI Taxonomy" id="1314674"/>
    <lineage>
        <taxon>Eukaryota</taxon>
        <taxon>Fungi</taxon>
        <taxon>Dikarya</taxon>
        <taxon>Basidiomycota</taxon>
        <taxon>Agaricomycotina</taxon>
        <taxon>Agaricomycetes</taxon>
        <taxon>Agaricomycetidae</taxon>
        <taxon>Agaricales</taxon>
        <taxon>Marasmiineae</taxon>
        <taxon>Physalacriaceae</taxon>
        <taxon>Cylindrobasidium</taxon>
    </lineage>
</organism>
<dbReference type="SUPFAM" id="SSF47113">
    <property type="entry name" value="Histone-fold"/>
    <property type="match status" value="1"/>
</dbReference>
<protein>
    <recommendedName>
        <fullName evidence="4">Transcription factor CBF/NF-Y/archaeal histone domain-containing protein</fullName>
    </recommendedName>
</protein>
<feature type="region of interest" description="Disordered" evidence="1">
    <location>
        <begin position="331"/>
        <end position="384"/>
    </location>
</feature>
<dbReference type="GO" id="GO:0046982">
    <property type="term" value="F:protein heterodimerization activity"/>
    <property type="evidence" value="ECO:0007669"/>
    <property type="project" value="InterPro"/>
</dbReference>
<evidence type="ECO:0000256" key="1">
    <source>
        <dbReference type="SAM" id="MobiDB-lite"/>
    </source>
</evidence>
<accession>A0A0D7BBK7</accession>
<dbReference type="InterPro" id="IPR009072">
    <property type="entry name" value="Histone-fold"/>
</dbReference>
<keyword evidence="3" id="KW-1185">Reference proteome</keyword>
<dbReference type="Proteomes" id="UP000054007">
    <property type="component" value="Unassembled WGS sequence"/>
</dbReference>
<gene>
    <name evidence="2" type="ORF">CYLTODRAFT_422436</name>
</gene>
<feature type="compositionally biased region" description="Low complexity" evidence="1">
    <location>
        <begin position="269"/>
        <end position="279"/>
    </location>
</feature>
<dbReference type="Gene3D" id="1.10.20.10">
    <property type="entry name" value="Histone, subunit A"/>
    <property type="match status" value="1"/>
</dbReference>
<evidence type="ECO:0000313" key="2">
    <source>
        <dbReference type="EMBL" id="KIY67559.1"/>
    </source>
</evidence>
<feature type="compositionally biased region" description="Low complexity" evidence="1">
    <location>
        <begin position="202"/>
        <end position="211"/>
    </location>
</feature>
<proteinExistence type="predicted"/>
<feature type="compositionally biased region" description="Polar residues" evidence="1">
    <location>
        <begin position="1"/>
        <end position="11"/>
    </location>
</feature>
<sequence length="384" mass="40663">MSVQEENQPTLLTLDASMAVDSEPEHDNEPEIDELASEPGDGVPASDSEPPPEEEEDITPLVRKLGSSVFPLEHIEAMIAAEGTASLQVSREALYVITVATEEFIKRLTLSGVQRAGTAARSEVQYDDLASSTMQQQEFRFLEDFIPTPISLEEALALREKVEAYVFEADEPQLSVYRAPPRAAPIANNISKIRAGSDDTSSRASSSKGRSNGQSNGYAPSPPPPPGAQWQNVYATAPPPPVPTLRTTYPTTPTGNVYPHDTPPPPSMPAAGTPPTESDPRLAALEALLRDRVPELSASVQATPQLLAALEHSGYMVPGVTIPTSALTGHANIPPVDATPTGSSGPTTEPPTTAAQTPTESMQSRQDSPMDDVTPSLANGSETS</sequence>
<feature type="region of interest" description="Disordered" evidence="1">
    <location>
        <begin position="188"/>
        <end position="279"/>
    </location>
</feature>
<evidence type="ECO:0000313" key="3">
    <source>
        <dbReference type="Proteomes" id="UP000054007"/>
    </source>
</evidence>
<dbReference type="AlphaFoldDB" id="A0A0D7BBK7"/>
<dbReference type="EMBL" id="KN880523">
    <property type="protein sequence ID" value="KIY67559.1"/>
    <property type="molecule type" value="Genomic_DNA"/>
</dbReference>
<feature type="region of interest" description="Disordered" evidence="1">
    <location>
        <begin position="1"/>
        <end position="59"/>
    </location>
</feature>
<reference evidence="2 3" key="1">
    <citation type="journal article" date="2015" name="Fungal Genet. Biol.">
        <title>Evolution of novel wood decay mechanisms in Agaricales revealed by the genome sequences of Fistulina hepatica and Cylindrobasidium torrendii.</title>
        <authorList>
            <person name="Floudas D."/>
            <person name="Held B.W."/>
            <person name="Riley R."/>
            <person name="Nagy L.G."/>
            <person name="Koehler G."/>
            <person name="Ransdell A.S."/>
            <person name="Younus H."/>
            <person name="Chow J."/>
            <person name="Chiniquy J."/>
            <person name="Lipzen A."/>
            <person name="Tritt A."/>
            <person name="Sun H."/>
            <person name="Haridas S."/>
            <person name="LaButti K."/>
            <person name="Ohm R.A."/>
            <person name="Kues U."/>
            <person name="Blanchette R.A."/>
            <person name="Grigoriev I.V."/>
            <person name="Minto R.E."/>
            <person name="Hibbett D.S."/>
        </authorList>
    </citation>
    <scope>NUCLEOTIDE SEQUENCE [LARGE SCALE GENOMIC DNA]</scope>
    <source>
        <strain evidence="2 3">FP15055 ss-10</strain>
    </source>
</reference>
<feature type="compositionally biased region" description="Low complexity" evidence="1">
    <location>
        <begin position="244"/>
        <end position="254"/>
    </location>
</feature>
<evidence type="ECO:0008006" key="4">
    <source>
        <dbReference type="Google" id="ProtNLM"/>
    </source>
</evidence>
<feature type="compositionally biased region" description="Low complexity" evidence="1">
    <location>
        <begin position="338"/>
        <end position="361"/>
    </location>
</feature>